<dbReference type="PANTHER" id="PTHR30069">
    <property type="entry name" value="TONB-DEPENDENT OUTER MEMBRANE RECEPTOR"/>
    <property type="match status" value="1"/>
</dbReference>
<dbReference type="Pfam" id="PF00593">
    <property type="entry name" value="TonB_dep_Rec_b-barrel"/>
    <property type="match status" value="1"/>
</dbReference>
<dbReference type="PROSITE" id="PS01156">
    <property type="entry name" value="TONB_DEPENDENT_REC_2"/>
    <property type="match status" value="1"/>
</dbReference>
<evidence type="ECO:0000256" key="12">
    <source>
        <dbReference type="RuleBase" id="RU003357"/>
    </source>
</evidence>
<keyword evidence="8 16" id="KW-0675">Receptor</keyword>
<organism evidence="16 17">
    <name type="scientific">Qipengyuania aurantiaca</name>
    <dbReference type="NCBI Taxonomy" id="2867233"/>
    <lineage>
        <taxon>Bacteria</taxon>
        <taxon>Pseudomonadati</taxon>
        <taxon>Pseudomonadota</taxon>
        <taxon>Alphaproteobacteria</taxon>
        <taxon>Sphingomonadales</taxon>
        <taxon>Erythrobacteraceae</taxon>
        <taxon>Qipengyuania</taxon>
    </lineage>
</organism>
<feature type="domain" description="TonB-dependent receptor-like beta-barrel" evidence="14">
    <location>
        <begin position="232"/>
        <end position="679"/>
    </location>
</feature>
<keyword evidence="6 12" id="KW-0798">TonB box</keyword>
<keyword evidence="2 10" id="KW-0813">Transport</keyword>
<evidence type="ECO:0000256" key="4">
    <source>
        <dbReference type="ARBA" id="ARBA00022692"/>
    </source>
</evidence>
<keyword evidence="4 10" id="KW-0812">Transmembrane</keyword>
<evidence type="ECO:0000313" key="16">
    <source>
        <dbReference type="EMBL" id="QZD89209.1"/>
    </source>
</evidence>
<comment type="similarity">
    <text evidence="10 12">Belongs to the TonB-dependent receptor family.</text>
</comment>
<sequence length="706" mass="76240">MMTRQDGTFRAALCLSAAGLAAAVPAHAQEVGPPEPQSESEPIVITGTRMEAVLADEPYTVSVIDFEALERDLPRTVPEALDEIPGVMVQKTAAGHGSPYIRGFTGNRTLLVIDGIRYNNATYRDGANEYFAQVDPFTLERIELVAGPASALYGSEAVGGTLALSTRAPALFGKEGAYVGGEQVLRASSGDASLVSRTAIDLGEGGKWGFRGGVTARDYGDIRAADFGRQPYTGYREAAADGRLDVVLSPGWTATFAHQTLWQDDVPRTHSTLFAVPFERTVAGDDRSREKDHIRSLTYAKLNGEPGRAWLDDLEVTLSRQTRRESELRVRGDGRRVLQSFDSDLTALSAVAVAPPGTASVMYGFDLSHEGVDSARTDTDPLRGIVRRRLQGPVGDDASYAQAGVFGRVDLLLGERLKLEAGLRFSRVAARIGTFADPVTGEARSFKGDWSDLSGTLRAQYRVGAHRLWAGYGRAFRAPNIADLSRFGASRSTEIEVASPDLGPERFDTFELAWRYEGDALELGASAYTTALIDYIETVPTGRMREGLVEVAKQNAASGRVNGVELTARARLTSALSLQGNATWLEGHLTSPTTGGEVREPISRIQPLTANLALKWERDTHWLRADLRLAGRADELSSGDLLDRERIPPAGTPGYALLGLAAGIQLAERIEATLALENLLDEAYRVHGSGTNEPGRHVRAGLRFSF</sequence>
<evidence type="ECO:0000259" key="15">
    <source>
        <dbReference type="Pfam" id="PF07715"/>
    </source>
</evidence>
<dbReference type="InterPro" id="IPR010917">
    <property type="entry name" value="TonB_rcpt_CS"/>
</dbReference>
<proteinExistence type="inferred from homology"/>
<feature type="short sequence motif" description="TonB C-terminal box" evidence="11">
    <location>
        <begin position="689"/>
        <end position="706"/>
    </location>
</feature>
<dbReference type="PROSITE" id="PS52016">
    <property type="entry name" value="TONB_DEPENDENT_REC_3"/>
    <property type="match status" value="1"/>
</dbReference>
<dbReference type="InterPro" id="IPR037066">
    <property type="entry name" value="Plug_dom_sf"/>
</dbReference>
<dbReference type="InterPro" id="IPR012910">
    <property type="entry name" value="Plug_dom"/>
</dbReference>
<evidence type="ECO:0000256" key="9">
    <source>
        <dbReference type="ARBA" id="ARBA00023237"/>
    </source>
</evidence>
<feature type="signal peptide" evidence="13">
    <location>
        <begin position="1"/>
        <end position="28"/>
    </location>
</feature>
<dbReference type="InterPro" id="IPR000531">
    <property type="entry name" value="Beta-barrel_TonB"/>
</dbReference>
<dbReference type="PANTHER" id="PTHR30069:SF29">
    <property type="entry name" value="HEMOGLOBIN AND HEMOGLOBIN-HAPTOGLOBIN-BINDING PROTEIN 1-RELATED"/>
    <property type="match status" value="1"/>
</dbReference>
<name>A0ABX8ZM44_9SPHN</name>
<dbReference type="Gene3D" id="2.170.130.10">
    <property type="entry name" value="TonB-dependent receptor, plug domain"/>
    <property type="match status" value="1"/>
</dbReference>
<evidence type="ECO:0000256" key="3">
    <source>
        <dbReference type="ARBA" id="ARBA00022452"/>
    </source>
</evidence>
<evidence type="ECO:0000256" key="11">
    <source>
        <dbReference type="PROSITE-ProRule" id="PRU10144"/>
    </source>
</evidence>
<evidence type="ECO:0000313" key="17">
    <source>
        <dbReference type="Proteomes" id="UP000824281"/>
    </source>
</evidence>
<keyword evidence="7 10" id="KW-0472">Membrane</keyword>
<keyword evidence="3 10" id="KW-1134">Transmembrane beta strand</keyword>
<evidence type="ECO:0000256" key="10">
    <source>
        <dbReference type="PROSITE-ProRule" id="PRU01360"/>
    </source>
</evidence>
<evidence type="ECO:0000259" key="14">
    <source>
        <dbReference type="Pfam" id="PF00593"/>
    </source>
</evidence>
<dbReference type="EMBL" id="CP081295">
    <property type="protein sequence ID" value="QZD89209.1"/>
    <property type="molecule type" value="Genomic_DNA"/>
</dbReference>
<feature type="domain" description="TonB-dependent receptor plug" evidence="15">
    <location>
        <begin position="55"/>
        <end position="161"/>
    </location>
</feature>
<keyword evidence="9 10" id="KW-0998">Cell outer membrane</keyword>
<protein>
    <submittedName>
        <fullName evidence="16">TonB-dependent receptor</fullName>
    </submittedName>
</protein>
<reference evidence="16 17" key="1">
    <citation type="submission" date="2021-08" db="EMBL/GenBank/DDBJ databases">
        <title>Comparative Genomics Analysis of the Genus Qipengyuania Reveals Extensive Genetic Diversity and Metabolic Versatility, Including the Description of Fifteen Novel Species.</title>
        <authorList>
            <person name="Liu Y."/>
        </authorList>
    </citation>
    <scope>NUCLEOTIDE SEQUENCE [LARGE SCALE GENOMIC DNA]</scope>
    <source>
        <strain evidence="16 17">1NDH13</strain>
    </source>
</reference>
<dbReference type="InterPro" id="IPR039426">
    <property type="entry name" value="TonB-dep_rcpt-like"/>
</dbReference>
<gene>
    <name evidence="16" type="ORF">K3148_10240</name>
</gene>
<evidence type="ECO:0000256" key="8">
    <source>
        <dbReference type="ARBA" id="ARBA00023170"/>
    </source>
</evidence>
<keyword evidence="5 13" id="KW-0732">Signal</keyword>
<feature type="chain" id="PRO_5046130947" evidence="13">
    <location>
        <begin position="29"/>
        <end position="706"/>
    </location>
</feature>
<evidence type="ECO:0000256" key="1">
    <source>
        <dbReference type="ARBA" id="ARBA00004571"/>
    </source>
</evidence>
<evidence type="ECO:0000256" key="7">
    <source>
        <dbReference type="ARBA" id="ARBA00023136"/>
    </source>
</evidence>
<dbReference type="InterPro" id="IPR036942">
    <property type="entry name" value="Beta-barrel_TonB_sf"/>
</dbReference>
<keyword evidence="17" id="KW-1185">Reference proteome</keyword>
<dbReference type="Gene3D" id="2.40.170.20">
    <property type="entry name" value="TonB-dependent receptor, beta-barrel domain"/>
    <property type="match status" value="1"/>
</dbReference>
<dbReference type="CDD" id="cd01347">
    <property type="entry name" value="ligand_gated_channel"/>
    <property type="match status" value="1"/>
</dbReference>
<evidence type="ECO:0000256" key="13">
    <source>
        <dbReference type="SAM" id="SignalP"/>
    </source>
</evidence>
<evidence type="ECO:0000256" key="2">
    <source>
        <dbReference type="ARBA" id="ARBA00022448"/>
    </source>
</evidence>
<dbReference type="Pfam" id="PF07715">
    <property type="entry name" value="Plug"/>
    <property type="match status" value="1"/>
</dbReference>
<comment type="subcellular location">
    <subcellularLocation>
        <location evidence="1 10">Cell outer membrane</location>
        <topology evidence="1 10">Multi-pass membrane protein</topology>
    </subcellularLocation>
</comment>
<accession>A0ABX8ZM44</accession>
<dbReference type="Proteomes" id="UP000824281">
    <property type="component" value="Chromosome"/>
</dbReference>
<dbReference type="SUPFAM" id="SSF56935">
    <property type="entry name" value="Porins"/>
    <property type="match status" value="1"/>
</dbReference>
<evidence type="ECO:0000256" key="5">
    <source>
        <dbReference type="ARBA" id="ARBA00022729"/>
    </source>
</evidence>
<evidence type="ECO:0000256" key="6">
    <source>
        <dbReference type="ARBA" id="ARBA00023077"/>
    </source>
</evidence>